<sequence>MTPEARQERLQVEALLAASTPSATSDKRNKAPPRVQFFAWLLVRERIQSCAHLHRRKVLDNATCEVCSEADETAAHIMFGYPFAVSFWSALNITMPEETTTAQLCELAPASHVPLAYYSTFLLLCCWQPWKRRNWS</sequence>
<comment type="caution">
    <text evidence="2">The sequence shown here is derived from an EMBL/GenBank/DDBJ whole genome shotgun (WGS) entry which is preliminary data.</text>
</comment>
<name>A0A3L6S0T4_PANMI</name>
<dbReference type="Proteomes" id="UP000275267">
    <property type="component" value="Unassembled WGS sequence"/>
</dbReference>
<accession>A0A3L6S0T4</accession>
<protein>
    <recommendedName>
        <fullName evidence="1">Reverse transcriptase zinc-binding domain-containing protein</fullName>
    </recommendedName>
</protein>
<dbReference type="OrthoDB" id="691688at2759"/>
<gene>
    <name evidence="2" type="ORF">C2845_PM09G11040</name>
</gene>
<feature type="domain" description="Reverse transcriptase zinc-binding" evidence="1">
    <location>
        <begin position="28"/>
        <end position="88"/>
    </location>
</feature>
<evidence type="ECO:0000313" key="2">
    <source>
        <dbReference type="EMBL" id="RLN12774.1"/>
    </source>
</evidence>
<dbReference type="EMBL" id="PQIB02000006">
    <property type="protein sequence ID" value="RLN12774.1"/>
    <property type="molecule type" value="Genomic_DNA"/>
</dbReference>
<dbReference type="STRING" id="4540.A0A3L6S0T4"/>
<organism evidence="2 3">
    <name type="scientific">Panicum miliaceum</name>
    <name type="common">Proso millet</name>
    <name type="synonym">Broomcorn millet</name>
    <dbReference type="NCBI Taxonomy" id="4540"/>
    <lineage>
        <taxon>Eukaryota</taxon>
        <taxon>Viridiplantae</taxon>
        <taxon>Streptophyta</taxon>
        <taxon>Embryophyta</taxon>
        <taxon>Tracheophyta</taxon>
        <taxon>Spermatophyta</taxon>
        <taxon>Magnoliopsida</taxon>
        <taxon>Liliopsida</taxon>
        <taxon>Poales</taxon>
        <taxon>Poaceae</taxon>
        <taxon>PACMAD clade</taxon>
        <taxon>Panicoideae</taxon>
        <taxon>Panicodae</taxon>
        <taxon>Paniceae</taxon>
        <taxon>Panicinae</taxon>
        <taxon>Panicum</taxon>
        <taxon>Panicum sect. Panicum</taxon>
    </lineage>
</organism>
<dbReference type="InterPro" id="IPR026960">
    <property type="entry name" value="RVT-Znf"/>
</dbReference>
<evidence type="ECO:0000313" key="3">
    <source>
        <dbReference type="Proteomes" id="UP000275267"/>
    </source>
</evidence>
<reference evidence="3" key="1">
    <citation type="journal article" date="2019" name="Nat. Commun.">
        <title>The genome of broomcorn millet.</title>
        <authorList>
            <person name="Zou C."/>
            <person name="Miki D."/>
            <person name="Li D."/>
            <person name="Tang Q."/>
            <person name="Xiao L."/>
            <person name="Rajput S."/>
            <person name="Deng P."/>
            <person name="Jia W."/>
            <person name="Huang R."/>
            <person name="Zhang M."/>
            <person name="Sun Y."/>
            <person name="Hu J."/>
            <person name="Fu X."/>
            <person name="Schnable P.S."/>
            <person name="Li F."/>
            <person name="Zhang H."/>
            <person name="Feng B."/>
            <person name="Zhu X."/>
            <person name="Liu R."/>
            <person name="Schnable J.C."/>
            <person name="Zhu J.-K."/>
            <person name="Zhang H."/>
        </authorList>
    </citation>
    <scope>NUCLEOTIDE SEQUENCE [LARGE SCALE GENOMIC DNA]</scope>
</reference>
<evidence type="ECO:0000259" key="1">
    <source>
        <dbReference type="Pfam" id="PF13966"/>
    </source>
</evidence>
<proteinExistence type="predicted"/>
<dbReference type="AlphaFoldDB" id="A0A3L6S0T4"/>
<keyword evidence="3" id="KW-1185">Reference proteome</keyword>
<dbReference type="Pfam" id="PF13966">
    <property type="entry name" value="zf-RVT"/>
    <property type="match status" value="1"/>
</dbReference>